<evidence type="ECO:0000313" key="3">
    <source>
        <dbReference type="Proteomes" id="UP000228751"/>
    </source>
</evidence>
<reference evidence="2 3" key="1">
    <citation type="submission" date="2017-10" db="EMBL/GenBank/DDBJ databases">
        <title>Genomic analysis of the genus Acetobacter.</title>
        <authorList>
            <person name="Kim K.H."/>
            <person name="Chun B.H."/>
            <person name="Son A.R."/>
            <person name="Jeon C.O."/>
        </authorList>
    </citation>
    <scope>NUCLEOTIDE SEQUENCE [LARGE SCALE GENOMIC DNA]</scope>
    <source>
        <strain evidence="2 3">LHT 2458</strain>
    </source>
</reference>
<evidence type="ECO:0000256" key="1">
    <source>
        <dbReference type="SAM" id="MobiDB-lite"/>
    </source>
</evidence>
<dbReference type="RefSeq" id="WP_099540922.1">
    <property type="nucleotide sequence ID" value="NZ_PEBQ01000093.1"/>
</dbReference>
<protein>
    <submittedName>
        <fullName evidence="2">Winged helix-turn-helix domain-containing protein</fullName>
    </submittedName>
</protein>
<feature type="region of interest" description="Disordered" evidence="1">
    <location>
        <begin position="124"/>
        <end position="181"/>
    </location>
</feature>
<keyword evidence="3" id="KW-1185">Reference proteome</keyword>
<dbReference type="EMBL" id="PEBQ01000093">
    <property type="protein sequence ID" value="PHY94218.1"/>
    <property type="molecule type" value="Genomic_DNA"/>
</dbReference>
<dbReference type="OrthoDB" id="7211084at2"/>
<dbReference type="AlphaFoldDB" id="A0A2G4RCD3"/>
<organism evidence="2 3">
    <name type="scientific">Acetobacter pomorum</name>
    <dbReference type="NCBI Taxonomy" id="65959"/>
    <lineage>
        <taxon>Bacteria</taxon>
        <taxon>Pseudomonadati</taxon>
        <taxon>Pseudomonadota</taxon>
        <taxon>Alphaproteobacteria</taxon>
        <taxon>Acetobacterales</taxon>
        <taxon>Acetobacteraceae</taxon>
        <taxon>Acetobacter</taxon>
    </lineage>
</organism>
<dbReference type="Proteomes" id="UP000228751">
    <property type="component" value="Unassembled WGS sequence"/>
</dbReference>
<feature type="compositionally biased region" description="Basic and acidic residues" evidence="1">
    <location>
        <begin position="170"/>
        <end position="181"/>
    </location>
</feature>
<feature type="region of interest" description="Disordered" evidence="1">
    <location>
        <begin position="1"/>
        <end position="20"/>
    </location>
</feature>
<name>A0A2G4RCD3_9PROT</name>
<proteinExistence type="predicted"/>
<gene>
    <name evidence="2" type="ORF">CSR02_06015</name>
</gene>
<sequence>MPRSAASASSPATPAATPASTRRRWSKFWWQDHERDPALRLCSLAAQGLWMRLLCLMHEAEPYGHLCVNGKPLHPRQIAQMVGVGPQQVRRYMAELQDAGVYAITAEGVPYSRRLVRDRAASDAGAAWGRTGGNPQLKPDAPTTEAGQGITPLPEAKVMLQEAEAETEAEAEHPLTKFGPDTDARTHLFKSGLAFLKKATGRPDRSARAILGRWLKLTGDDATVVLNVLAECANFNPAEPVAWIDATLRTQLQMRPAPEEPTSQHARRMAAWDGVPDVEGV</sequence>
<comment type="caution">
    <text evidence="2">The sequence shown here is derived from an EMBL/GenBank/DDBJ whole genome shotgun (WGS) entry which is preliminary data.</text>
</comment>
<evidence type="ECO:0000313" key="2">
    <source>
        <dbReference type="EMBL" id="PHY94218.1"/>
    </source>
</evidence>
<feature type="region of interest" description="Disordered" evidence="1">
    <location>
        <begin position="257"/>
        <end position="281"/>
    </location>
</feature>
<accession>A0A2G4RCD3</accession>